<gene>
    <name evidence="4" type="ORF">BAE44_0018737</name>
</gene>
<evidence type="ECO:0000256" key="3">
    <source>
        <dbReference type="ARBA" id="ARBA00023315"/>
    </source>
</evidence>
<dbReference type="Gene3D" id="3.30.559.10">
    <property type="entry name" value="Chloramphenicol acetyltransferase-like domain"/>
    <property type="match status" value="2"/>
</dbReference>
<dbReference type="FunFam" id="3.30.559.10:FF:000008">
    <property type="entry name" value="Tryptamine hydroxycinnamoyl transferase"/>
    <property type="match status" value="1"/>
</dbReference>
<name>A0A1E5V5C5_9POAL</name>
<dbReference type="PANTHER" id="PTHR31642:SF310">
    <property type="entry name" value="FATTY ALCOHOL:CAFFEOYL-COA ACYLTRANSFERASE"/>
    <property type="match status" value="1"/>
</dbReference>
<keyword evidence="3" id="KW-0012">Acyltransferase</keyword>
<keyword evidence="5" id="KW-1185">Reference proteome</keyword>
<dbReference type="InterPro" id="IPR050317">
    <property type="entry name" value="Plant_Fungal_Acyltransferase"/>
</dbReference>
<dbReference type="Proteomes" id="UP000095767">
    <property type="component" value="Unassembled WGS sequence"/>
</dbReference>
<protein>
    <submittedName>
        <fullName evidence="4">Omega-hydroxypalmitate O-feruloyl transferase</fullName>
    </submittedName>
</protein>
<organism evidence="4 5">
    <name type="scientific">Dichanthelium oligosanthes</name>
    <dbReference type="NCBI Taxonomy" id="888268"/>
    <lineage>
        <taxon>Eukaryota</taxon>
        <taxon>Viridiplantae</taxon>
        <taxon>Streptophyta</taxon>
        <taxon>Embryophyta</taxon>
        <taxon>Tracheophyta</taxon>
        <taxon>Spermatophyta</taxon>
        <taxon>Magnoliopsida</taxon>
        <taxon>Liliopsida</taxon>
        <taxon>Poales</taxon>
        <taxon>Poaceae</taxon>
        <taxon>PACMAD clade</taxon>
        <taxon>Panicoideae</taxon>
        <taxon>Panicodae</taxon>
        <taxon>Paniceae</taxon>
        <taxon>Dichantheliinae</taxon>
        <taxon>Dichanthelium</taxon>
    </lineage>
</organism>
<evidence type="ECO:0000313" key="5">
    <source>
        <dbReference type="Proteomes" id="UP000095767"/>
    </source>
</evidence>
<proteinExistence type="inferred from homology"/>
<comment type="caution">
    <text evidence="4">The sequence shown here is derived from an EMBL/GenBank/DDBJ whole genome shotgun (WGS) entry which is preliminary data.</text>
</comment>
<evidence type="ECO:0000313" key="4">
    <source>
        <dbReference type="EMBL" id="OEL20244.1"/>
    </source>
</evidence>
<dbReference type="EMBL" id="LWDX02051347">
    <property type="protein sequence ID" value="OEL20244.1"/>
    <property type="molecule type" value="Genomic_DNA"/>
</dbReference>
<comment type="similarity">
    <text evidence="1">Belongs to the plant acyltransferase family.</text>
</comment>
<reference evidence="4 5" key="1">
    <citation type="submission" date="2016-09" db="EMBL/GenBank/DDBJ databases">
        <title>The draft genome of Dichanthelium oligosanthes: A C3 panicoid grass species.</title>
        <authorList>
            <person name="Studer A.J."/>
            <person name="Schnable J.C."/>
            <person name="Brutnell T.P."/>
        </authorList>
    </citation>
    <scope>NUCLEOTIDE SEQUENCE [LARGE SCALE GENOMIC DNA]</scope>
    <source>
        <strain evidence="5">cv. Kellogg 1175</strain>
        <tissue evidence="4">Leaf</tissue>
    </source>
</reference>
<dbReference type="STRING" id="888268.A0A1E5V5C5"/>
<accession>A0A1E5V5C5</accession>
<feature type="non-terminal residue" evidence="4">
    <location>
        <position position="1"/>
    </location>
</feature>
<dbReference type="OrthoDB" id="671439at2759"/>
<evidence type="ECO:0000256" key="2">
    <source>
        <dbReference type="ARBA" id="ARBA00022679"/>
    </source>
</evidence>
<dbReference type="GO" id="GO:0016747">
    <property type="term" value="F:acyltransferase activity, transferring groups other than amino-acyl groups"/>
    <property type="evidence" value="ECO:0007669"/>
    <property type="project" value="UniProtKB-ARBA"/>
</dbReference>
<sequence length="399" mass="43100">VVEMKENGVAAAAAGEKAAQQLSVKRGEPTLVPPAEPTPTGEQYYLSNLDQNIAVIVQTVYCYKAASSDAAGKDNQEDAAAVLRDALARVLVRYHPLAGRLGISPEMKLTVELTAEGVVFVEADACCDLADVGDLTKPDPAALGQLVYSVPGAKHILEMPPMTAQARDPPVHTFPHHEFAEIPDVSDTAALYGAQELLYRSFCFDPDRLERVRALALAGGALDRCTTFEALSGLVWRARTKALGLAPEQRTKLLFAVDGRRRFVPPLPRGYFGNGIVLTNALATADELLSAPVSRAAGLVQDAVRMVTDEYMRSAVDYFEATRARPSLASTLLITTWSRLEFHGADFGWGEPVMSGPVTLPEKEVILFLAHGKERKSINVLLGLPATAMDAFQELMDEI</sequence>
<dbReference type="InterPro" id="IPR023213">
    <property type="entry name" value="CAT-like_dom_sf"/>
</dbReference>
<keyword evidence="2 4" id="KW-0808">Transferase</keyword>
<dbReference type="Pfam" id="PF02458">
    <property type="entry name" value="Transferase"/>
    <property type="match status" value="2"/>
</dbReference>
<dbReference type="PANTHER" id="PTHR31642">
    <property type="entry name" value="TRICHOTHECENE 3-O-ACETYLTRANSFERASE"/>
    <property type="match status" value="1"/>
</dbReference>
<dbReference type="AlphaFoldDB" id="A0A1E5V5C5"/>
<evidence type="ECO:0000256" key="1">
    <source>
        <dbReference type="ARBA" id="ARBA00009861"/>
    </source>
</evidence>